<sequence>MSEKFVLGYASDTVSEPILWKLVKDFNIKVNILKASISPGMEGNLLVEFDAENPHDLARALKWLKSLGVSCVNAAKRLTWAEELCVDCGACSGVCFSDAITMDRGDWKIMVDRDKCVACGNCVKACPFGCYCLDFGE</sequence>
<accession>A0A7T8B919</accession>
<keyword evidence="1" id="KW-0479">Metal-binding</keyword>
<dbReference type="InterPro" id="IPR017900">
    <property type="entry name" value="4Fe4S_Fe_S_CS"/>
</dbReference>
<dbReference type="GO" id="GO:0046872">
    <property type="term" value="F:metal ion binding"/>
    <property type="evidence" value="ECO:0007669"/>
    <property type="project" value="UniProtKB-KW"/>
</dbReference>
<dbReference type="SUPFAM" id="SSF54862">
    <property type="entry name" value="4Fe-4S ferredoxins"/>
    <property type="match status" value="1"/>
</dbReference>
<keyword evidence="2" id="KW-0408">Iron</keyword>
<evidence type="ECO:0000256" key="2">
    <source>
        <dbReference type="ARBA" id="ARBA00023004"/>
    </source>
</evidence>
<gene>
    <name evidence="5" type="ORF">JFL75_11020</name>
</gene>
<evidence type="ECO:0000259" key="4">
    <source>
        <dbReference type="PROSITE" id="PS51379"/>
    </source>
</evidence>
<name>A0A7T8B919_9SPIR</name>
<feature type="domain" description="4Fe-4S ferredoxin-type" evidence="4">
    <location>
        <begin position="76"/>
        <end position="105"/>
    </location>
</feature>
<feature type="domain" description="4Fe-4S ferredoxin-type" evidence="4">
    <location>
        <begin position="107"/>
        <end position="136"/>
    </location>
</feature>
<reference evidence="5" key="1">
    <citation type="submission" date="2021-01" db="EMBL/GenBank/DDBJ databases">
        <title>Description of Breznakiella homolactica.</title>
        <authorList>
            <person name="Song Y."/>
            <person name="Brune A."/>
        </authorList>
    </citation>
    <scope>NUCLEOTIDE SEQUENCE</scope>
    <source>
        <strain evidence="5">RmG30</strain>
    </source>
</reference>
<dbReference type="KEGG" id="bhc:JFL75_11020"/>
<dbReference type="InterPro" id="IPR018449">
    <property type="entry name" value="NIL_domain"/>
</dbReference>
<keyword evidence="6" id="KW-1185">Reference proteome</keyword>
<proteinExistence type="predicted"/>
<evidence type="ECO:0000256" key="1">
    <source>
        <dbReference type="ARBA" id="ARBA00022723"/>
    </source>
</evidence>
<dbReference type="EMBL" id="CP067089">
    <property type="protein sequence ID" value="QQO07490.1"/>
    <property type="molecule type" value="Genomic_DNA"/>
</dbReference>
<evidence type="ECO:0000256" key="3">
    <source>
        <dbReference type="ARBA" id="ARBA00023014"/>
    </source>
</evidence>
<dbReference type="Pfam" id="PF09383">
    <property type="entry name" value="NIL"/>
    <property type="match status" value="1"/>
</dbReference>
<dbReference type="GO" id="GO:0051536">
    <property type="term" value="F:iron-sulfur cluster binding"/>
    <property type="evidence" value="ECO:0007669"/>
    <property type="project" value="UniProtKB-KW"/>
</dbReference>
<dbReference type="SMART" id="SM00930">
    <property type="entry name" value="NIL"/>
    <property type="match status" value="1"/>
</dbReference>
<evidence type="ECO:0000313" key="6">
    <source>
        <dbReference type="Proteomes" id="UP000595917"/>
    </source>
</evidence>
<dbReference type="Pfam" id="PF12838">
    <property type="entry name" value="Fer4_7"/>
    <property type="match status" value="1"/>
</dbReference>
<dbReference type="Proteomes" id="UP000595917">
    <property type="component" value="Chromosome"/>
</dbReference>
<dbReference type="AlphaFoldDB" id="A0A7T8B919"/>
<dbReference type="RefSeq" id="WP_215624795.1">
    <property type="nucleotide sequence ID" value="NZ_CP067089.2"/>
</dbReference>
<dbReference type="SUPFAM" id="SSF55021">
    <property type="entry name" value="ACT-like"/>
    <property type="match status" value="1"/>
</dbReference>
<evidence type="ECO:0000313" key="5">
    <source>
        <dbReference type="EMBL" id="QQO07490.1"/>
    </source>
</evidence>
<dbReference type="Gene3D" id="3.30.70.20">
    <property type="match status" value="1"/>
</dbReference>
<keyword evidence="3" id="KW-0411">Iron-sulfur</keyword>
<organism evidence="5 6">
    <name type="scientific">Breznakiella homolactica</name>
    <dbReference type="NCBI Taxonomy" id="2798577"/>
    <lineage>
        <taxon>Bacteria</taxon>
        <taxon>Pseudomonadati</taxon>
        <taxon>Spirochaetota</taxon>
        <taxon>Spirochaetia</taxon>
        <taxon>Spirochaetales</taxon>
        <taxon>Breznakiellaceae</taxon>
        <taxon>Breznakiella</taxon>
    </lineage>
</organism>
<dbReference type="InterPro" id="IPR045865">
    <property type="entry name" value="ACT-like_dom_sf"/>
</dbReference>
<dbReference type="InterPro" id="IPR017896">
    <property type="entry name" value="4Fe4S_Fe-S-bd"/>
</dbReference>
<dbReference type="Gene3D" id="3.30.70.260">
    <property type="match status" value="1"/>
</dbReference>
<dbReference type="PROSITE" id="PS00198">
    <property type="entry name" value="4FE4S_FER_1"/>
    <property type="match status" value="1"/>
</dbReference>
<protein>
    <submittedName>
        <fullName evidence="5">4Fe-4S binding protein</fullName>
    </submittedName>
</protein>
<dbReference type="PROSITE" id="PS51379">
    <property type="entry name" value="4FE4S_FER_2"/>
    <property type="match status" value="2"/>
</dbReference>